<evidence type="ECO:0000313" key="2">
    <source>
        <dbReference type="EMBL" id="KAF7413864.1"/>
    </source>
</evidence>
<evidence type="ECO:0000313" key="3">
    <source>
        <dbReference type="Proteomes" id="UP000617340"/>
    </source>
</evidence>
<protein>
    <submittedName>
        <fullName evidence="2">Uncharacterized protein</fullName>
    </submittedName>
</protein>
<evidence type="ECO:0000256" key="1">
    <source>
        <dbReference type="SAM" id="MobiDB-lite"/>
    </source>
</evidence>
<sequence>MDEPRIRSQLKHAILATLRNPLKLKSTHQDVIRGLAIIFDNERDNIIREILGSSFTITFVLFDTTSVFGESKKTTLLGCKARVRLLIGGVSLESRQVGANNAEKLSGGEKRRHRVNDSLPCRATSPFLSREARGFSSRERKEEEEEEEEEEE</sequence>
<dbReference type="AlphaFoldDB" id="A0A834KZA3"/>
<dbReference type="EMBL" id="JACSDZ010000002">
    <property type="protein sequence ID" value="KAF7413864.1"/>
    <property type="molecule type" value="Genomic_DNA"/>
</dbReference>
<dbReference type="Proteomes" id="UP000617340">
    <property type="component" value="Unassembled WGS sequence"/>
</dbReference>
<comment type="caution">
    <text evidence="2">The sequence shown here is derived from an EMBL/GenBank/DDBJ whole genome shotgun (WGS) entry which is preliminary data.</text>
</comment>
<gene>
    <name evidence="2" type="ORF">HZH68_002353</name>
</gene>
<reference evidence="2" key="1">
    <citation type="journal article" date="2020" name="G3 (Bethesda)">
        <title>High-Quality Assemblies for Three Invasive Social Wasps from the &lt;i&gt;Vespula&lt;/i&gt; Genus.</title>
        <authorList>
            <person name="Harrop T.W.R."/>
            <person name="Guhlin J."/>
            <person name="McLaughlin G.M."/>
            <person name="Permina E."/>
            <person name="Stockwell P."/>
            <person name="Gilligan J."/>
            <person name="Le Lec M.F."/>
            <person name="Gruber M.A.M."/>
            <person name="Quinn O."/>
            <person name="Lovegrove M."/>
            <person name="Duncan E.J."/>
            <person name="Remnant E.J."/>
            <person name="Van Eeckhoven J."/>
            <person name="Graham B."/>
            <person name="Knapp R.A."/>
            <person name="Langford K.W."/>
            <person name="Kronenberg Z."/>
            <person name="Press M.O."/>
            <person name="Eacker S.M."/>
            <person name="Wilson-Rankin E.E."/>
            <person name="Purcell J."/>
            <person name="Lester P.J."/>
            <person name="Dearden P.K."/>
        </authorList>
    </citation>
    <scope>NUCLEOTIDE SEQUENCE</scope>
    <source>
        <strain evidence="2">Linc-1</strain>
    </source>
</reference>
<keyword evidence="3" id="KW-1185">Reference proteome</keyword>
<feature type="compositionally biased region" description="Acidic residues" evidence="1">
    <location>
        <begin position="142"/>
        <end position="152"/>
    </location>
</feature>
<proteinExistence type="predicted"/>
<name>A0A834KZA3_VESGE</name>
<accession>A0A834KZA3</accession>
<feature type="region of interest" description="Disordered" evidence="1">
    <location>
        <begin position="98"/>
        <end position="152"/>
    </location>
</feature>
<organism evidence="2 3">
    <name type="scientific">Vespula germanica</name>
    <name type="common">German yellow jacket</name>
    <name type="synonym">Paravespula germanica</name>
    <dbReference type="NCBI Taxonomy" id="30212"/>
    <lineage>
        <taxon>Eukaryota</taxon>
        <taxon>Metazoa</taxon>
        <taxon>Ecdysozoa</taxon>
        <taxon>Arthropoda</taxon>
        <taxon>Hexapoda</taxon>
        <taxon>Insecta</taxon>
        <taxon>Pterygota</taxon>
        <taxon>Neoptera</taxon>
        <taxon>Endopterygota</taxon>
        <taxon>Hymenoptera</taxon>
        <taxon>Apocrita</taxon>
        <taxon>Aculeata</taxon>
        <taxon>Vespoidea</taxon>
        <taxon>Vespidae</taxon>
        <taxon>Vespinae</taxon>
        <taxon>Vespula</taxon>
    </lineage>
</organism>
<feature type="compositionally biased region" description="Basic and acidic residues" evidence="1">
    <location>
        <begin position="130"/>
        <end position="141"/>
    </location>
</feature>